<feature type="transmembrane region" description="Helical" evidence="2">
    <location>
        <begin position="154"/>
        <end position="172"/>
    </location>
</feature>
<feature type="region of interest" description="Disordered" evidence="1">
    <location>
        <begin position="1"/>
        <end position="22"/>
    </location>
</feature>
<feature type="transmembrane region" description="Helical" evidence="2">
    <location>
        <begin position="83"/>
        <end position="103"/>
    </location>
</feature>
<reference evidence="3 4" key="1">
    <citation type="submission" date="2020-07" db="EMBL/GenBank/DDBJ databases">
        <title>Sequencing the genomes of 1000 actinobacteria strains.</title>
        <authorList>
            <person name="Klenk H.-P."/>
        </authorList>
    </citation>
    <scope>NUCLEOTIDE SEQUENCE [LARGE SCALE GENOMIC DNA]</scope>
    <source>
        <strain evidence="3 4">DSM 44442</strain>
    </source>
</reference>
<accession>A0A7Z0JAF8</accession>
<feature type="transmembrane region" description="Helical" evidence="2">
    <location>
        <begin position="53"/>
        <end position="71"/>
    </location>
</feature>
<proteinExistence type="predicted"/>
<keyword evidence="2" id="KW-0472">Membrane</keyword>
<gene>
    <name evidence="3" type="ORF">HNR10_002967</name>
</gene>
<sequence>MADRQRRTRSTMSNGVRPVFDPDLPRPVAARLKKDPSSLLAENAPRRALKLQAAVITYGTAVAALNIAWVLTSGPLLTASPVWYFLGALTQAVVVAAAGLSAARALPRTWLPSWLRSARGHRWWAGFCLAALPATGLSWMLAFTGSTWAFTLGWHTPGVVYAIAALWVSWVWPRGERMATAHVHRYLLPTDFHGRGTDLLAGVQMVINAVEEAGRRLGGSFDTAAPLALLRTEEWRVARLVYQYQRLRAEHRADAGEAVSDRVRALLERQHEQQEASYRELSAHVDRLLEYGATVEDMLRAHTEWEQIQRAEERDDRIVDLLSRTSSDGADGDRIEHEALGARAARDVLDELIDRALASGSALLAAPAHEDT</sequence>
<dbReference type="EMBL" id="JACCFS010000001">
    <property type="protein sequence ID" value="NYJ35086.1"/>
    <property type="molecule type" value="Genomic_DNA"/>
</dbReference>
<evidence type="ECO:0000256" key="2">
    <source>
        <dbReference type="SAM" id="Phobius"/>
    </source>
</evidence>
<evidence type="ECO:0000256" key="1">
    <source>
        <dbReference type="SAM" id="MobiDB-lite"/>
    </source>
</evidence>
<organism evidence="3 4">
    <name type="scientific">Nocardiopsis aegyptia</name>
    <dbReference type="NCBI Taxonomy" id="220378"/>
    <lineage>
        <taxon>Bacteria</taxon>
        <taxon>Bacillati</taxon>
        <taxon>Actinomycetota</taxon>
        <taxon>Actinomycetes</taxon>
        <taxon>Streptosporangiales</taxon>
        <taxon>Nocardiopsidaceae</taxon>
        <taxon>Nocardiopsis</taxon>
    </lineage>
</organism>
<evidence type="ECO:0000313" key="4">
    <source>
        <dbReference type="Proteomes" id="UP000572051"/>
    </source>
</evidence>
<evidence type="ECO:0000313" key="3">
    <source>
        <dbReference type="EMBL" id="NYJ35086.1"/>
    </source>
</evidence>
<comment type="caution">
    <text evidence="3">The sequence shown here is derived from an EMBL/GenBank/DDBJ whole genome shotgun (WGS) entry which is preliminary data.</text>
</comment>
<keyword evidence="4" id="KW-1185">Reference proteome</keyword>
<protein>
    <submittedName>
        <fullName evidence="3">Uncharacterized protein</fullName>
    </submittedName>
</protein>
<dbReference type="RefSeq" id="WP_179824049.1">
    <property type="nucleotide sequence ID" value="NZ_JACCFS010000001.1"/>
</dbReference>
<keyword evidence="2" id="KW-0812">Transmembrane</keyword>
<name>A0A7Z0JAF8_9ACTN</name>
<keyword evidence="2" id="KW-1133">Transmembrane helix</keyword>
<feature type="transmembrane region" description="Helical" evidence="2">
    <location>
        <begin position="123"/>
        <end position="142"/>
    </location>
</feature>
<dbReference type="Proteomes" id="UP000572051">
    <property type="component" value="Unassembled WGS sequence"/>
</dbReference>
<dbReference type="AlphaFoldDB" id="A0A7Z0JAF8"/>